<dbReference type="PANTHER" id="PTHR38687:SF2">
    <property type="entry name" value="CELL DIVISION PROTEIN FTSN"/>
    <property type="match status" value="1"/>
</dbReference>
<evidence type="ECO:0000259" key="3">
    <source>
        <dbReference type="PROSITE" id="PS51724"/>
    </source>
</evidence>
<dbReference type="RefSeq" id="WP_014146662.1">
    <property type="nucleotide sequence ID" value="NC_016112.1"/>
</dbReference>
<feature type="domain" description="SPOR" evidence="3">
    <location>
        <begin position="117"/>
        <end position="195"/>
    </location>
</feature>
<gene>
    <name evidence="4" type="ordered locus">MEALZ_0143</name>
</gene>
<dbReference type="AlphaFoldDB" id="G4SV68"/>
<feature type="region of interest" description="Disordered" evidence="1">
    <location>
        <begin position="50"/>
        <end position="83"/>
    </location>
</feature>
<evidence type="ECO:0000313" key="4">
    <source>
        <dbReference type="EMBL" id="CCE21844.1"/>
    </source>
</evidence>
<proteinExistence type="predicted"/>
<keyword evidence="2" id="KW-0472">Membrane</keyword>
<dbReference type="GO" id="GO:0042834">
    <property type="term" value="F:peptidoglycan binding"/>
    <property type="evidence" value="ECO:0007669"/>
    <property type="project" value="InterPro"/>
</dbReference>
<dbReference type="KEGG" id="mah:MEALZ_0143"/>
<dbReference type="PATRIC" id="fig|271065.3.peg.148"/>
<feature type="compositionally biased region" description="Polar residues" evidence="1">
    <location>
        <begin position="51"/>
        <end position="62"/>
    </location>
</feature>
<dbReference type="InterPro" id="IPR052521">
    <property type="entry name" value="Cell_div_SPOR-domain"/>
</dbReference>
<keyword evidence="2" id="KW-0812">Transmembrane</keyword>
<evidence type="ECO:0000256" key="2">
    <source>
        <dbReference type="SAM" id="Phobius"/>
    </source>
</evidence>
<reference evidence="5" key="1">
    <citation type="journal article" date="2012" name="J. Bacteriol.">
        <title>Genome sequence of the haloalkaliphilic methanotrophic bacterium Methylomicrobium alcaliphilum 20Z.</title>
        <authorList>
            <person name="Vuilleumier S."/>
            <person name="Khmelenina V.N."/>
            <person name="Bringel F."/>
            <person name="Reshetnikov A.S."/>
            <person name="Lajus A."/>
            <person name="Mangenot S."/>
            <person name="Rouy Z."/>
            <person name="Op den Camp H.J."/>
            <person name="Jetten M.S."/>
            <person name="Dispirito A.A."/>
            <person name="Dunfield P."/>
            <person name="Klotz M.G."/>
            <person name="Semrau J.D."/>
            <person name="Stein L.Y."/>
            <person name="Barbe V."/>
            <person name="Medigue C."/>
            <person name="Trotsenko Y.A."/>
            <person name="Kalyuzhnaya M.G."/>
        </authorList>
    </citation>
    <scope>NUCLEOTIDE SEQUENCE [LARGE SCALE GENOMIC DNA]</scope>
    <source>
        <strain evidence="5">DSM 19304 / NCIMB 14124 / VKM B-2133 / 20Z</strain>
    </source>
</reference>
<sequence>MARDYKNRGQHRTKPKPKAGVPATWWNWLVLVLVIVVFPVLLLKWCGPTPENKSSTKQQTPPKQVAGQVKTSTKTKSPKPEAIDEPRFDFYTILPEKEVVVPDYEIKTRVREERVGKAKATQYLLQAGSFREFADADRLRAKLALMGIESRVEKAQVGDVIWNRVKMGPYEQMSSVTTIKNRLKENGIDVMVTEVSH</sequence>
<dbReference type="Proteomes" id="UP000008315">
    <property type="component" value="Chromosome"/>
</dbReference>
<dbReference type="SUPFAM" id="SSF110997">
    <property type="entry name" value="Sporulation related repeat"/>
    <property type="match status" value="1"/>
</dbReference>
<dbReference type="HOGENOM" id="CLU_076835_2_0_6"/>
<keyword evidence="2" id="KW-1133">Transmembrane helix</keyword>
<organism evidence="4 5">
    <name type="scientific">Methylotuvimicrobium alcaliphilum (strain DSM 19304 / NCIMB 14124 / VKM B-2133 / 20Z)</name>
    <name type="common">Methylomicrobium alcaliphilum</name>
    <dbReference type="NCBI Taxonomy" id="1091494"/>
    <lineage>
        <taxon>Bacteria</taxon>
        <taxon>Pseudomonadati</taxon>
        <taxon>Pseudomonadota</taxon>
        <taxon>Gammaproteobacteria</taxon>
        <taxon>Methylococcales</taxon>
        <taxon>Methylococcaceae</taxon>
        <taxon>Methylotuvimicrobium</taxon>
    </lineage>
</organism>
<dbReference type="PANTHER" id="PTHR38687">
    <property type="entry name" value="CELL DIVISION PROTEIN DEDD-RELATED"/>
    <property type="match status" value="1"/>
</dbReference>
<dbReference type="Gene3D" id="3.30.70.1070">
    <property type="entry name" value="Sporulation related repeat"/>
    <property type="match status" value="1"/>
</dbReference>
<dbReference type="InterPro" id="IPR007730">
    <property type="entry name" value="SPOR-like_dom"/>
</dbReference>
<accession>G4SV68</accession>
<dbReference type="STRING" id="1091494.MEALZ_0143"/>
<dbReference type="InterPro" id="IPR036680">
    <property type="entry name" value="SPOR-like_sf"/>
</dbReference>
<keyword evidence="5" id="KW-1185">Reference proteome</keyword>
<feature type="transmembrane region" description="Helical" evidence="2">
    <location>
        <begin position="25"/>
        <end position="43"/>
    </location>
</feature>
<evidence type="ECO:0000313" key="5">
    <source>
        <dbReference type="Proteomes" id="UP000008315"/>
    </source>
</evidence>
<dbReference type="Pfam" id="PF05036">
    <property type="entry name" value="SPOR"/>
    <property type="match status" value="1"/>
</dbReference>
<dbReference type="SMR" id="G4SV68"/>
<dbReference type="PROSITE" id="PS51724">
    <property type="entry name" value="SPOR"/>
    <property type="match status" value="1"/>
</dbReference>
<protein>
    <submittedName>
        <fullName evidence="4">Sporulation domain protein</fullName>
    </submittedName>
</protein>
<dbReference type="EMBL" id="FO082060">
    <property type="protein sequence ID" value="CCE21844.1"/>
    <property type="molecule type" value="Genomic_DNA"/>
</dbReference>
<name>G4SV68_META2</name>
<evidence type="ECO:0000256" key="1">
    <source>
        <dbReference type="SAM" id="MobiDB-lite"/>
    </source>
</evidence>